<keyword evidence="13" id="KW-1185">Reference proteome</keyword>
<evidence type="ECO:0000256" key="7">
    <source>
        <dbReference type="ARBA" id="ARBA00023326"/>
    </source>
</evidence>
<evidence type="ECO:0000256" key="8">
    <source>
        <dbReference type="PIRSR" id="PIRSR001100-1"/>
    </source>
</evidence>
<dbReference type="InterPro" id="IPR016288">
    <property type="entry name" value="Beta_cellobiohydrolase"/>
</dbReference>
<keyword evidence="1 11" id="KW-0732">Signal</keyword>
<evidence type="ECO:0000256" key="10">
    <source>
        <dbReference type="PROSITE-ProRule" id="PRU10056"/>
    </source>
</evidence>
<protein>
    <recommendedName>
        <fullName evidence="11">Glucanase</fullName>
        <ecNumber evidence="11">3.2.1.-</ecNumber>
    </recommendedName>
</protein>
<dbReference type="GO" id="GO:0004553">
    <property type="term" value="F:hydrolase activity, hydrolyzing O-glycosyl compounds"/>
    <property type="evidence" value="ECO:0007669"/>
    <property type="project" value="InterPro"/>
</dbReference>
<feature type="chain" id="PRO_5039746264" description="Glucanase" evidence="11">
    <location>
        <begin position="37"/>
        <end position="387"/>
    </location>
</feature>
<dbReference type="InterPro" id="IPR001524">
    <property type="entry name" value="Glyco_hydro_6_CS"/>
</dbReference>
<proteinExistence type="inferred from homology"/>
<dbReference type="SUPFAM" id="SSF51989">
    <property type="entry name" value="Glycosyl hydrolases family 6, cellulases"/>
    <property type="match status" value="1"/>
</dbReference>
<dbReference type="InterPro" id="IPR036434">
    <property type="entry name" value="Beta_cellobiohydrolase_sf"/>
</dbReference>
<evidence type="ECO:0000256" key="2">
    <source>
        <dbReference type="ARBA" id="ARBA00022801"/>
    </source>
</evidence>
<feature type="active site" description="Proton donor" evidence="8">
    <location>
        <position position="200"/>
    </location>
</feature>
<dbReference type="PIRSF" id="PIRSF001100">
    <property type="entry name" value="Beta_cellobiohydrolase"/>
    <property type="match status" value="1"/>
</dbReference>
<feature type="binding site" evidence="9">
    <location>
        <position position="127"/>
    </location>
    <ligand>
        <name>substrate</name>
    </ligand>
</feature>
<dbReference type="Proteomes" id="UP000317893">
    <property type="component" value="Unassembled WGS sequence"/>
</dbReference>
<organism evidence="12 13">
    <name type="scientific">Lapillicoccus jejuensis</name>
    <dbReference type="NCBI Taxonomy" id="402171"/>
    <lineage>
        <taxon>Bacteria</taxon>
        <taxon>Bacillati</taxon>
        <taxon>Actinomycetota</taxon>
        <taxon>Actinomycetes</taxon>
        <taxon>Micrococcales</taxon>
        <taxon>Intrasporangiaceae</taxon>
        <taxon>Lapillicoccus</taxon>
    </lineage>
</organism>
<feature type="active site" evidence="10">
    <location>
        <position position="162"/>
    </location>
</feature>
<dbReference type="RefSeq" id="WP_141845910.1">
    <property type="nucleotide sequence ID" value="NZ_BAAAPR010000018.1"/>
</dbReference>
<dbReference type="AlphaFoldDB" id="A0A542DVI6"/>
<keyword evidence="3 11" id="KW-0136">Cellulose degradation</keyword>
<evidence type="ECO:0000256" key="5">
    <source>
        <dbReference type="ARBA" id="ARBA00023277"/>
    </source>
</evidence>
<evidence type="ECO:0000256" key="1">
    <source>
        <dbReference type="ARBA" id="ARBA00022729"/>
    </source>
</evidence>
<dbReference type="PROSITE" id="PS00655">
    <property type="entry name" value="GLYCOSYL_HYDROL_F6_1"/>
    <property type="match status" value="1"/>
</dbReference>
<gene>
    <name evidence="12" type="ORF">FB458_0159</name>
</gene>
<keyword evidence="6 11" id="KW-0326">Glycosidase</keyword>
<feature type="binding site" evidence="9">
    <location>
        <position position="320"/>
    </location>
    <ligand>
        <name>substrate</name>
    </ligand>
</feature>
<evidence type="ECO:0000256" key="6">
    <source>
        <dbReference type="ARBA" id="ARBA00023295"/>
    </source>
</evidence>
<keyword evidence="2 11" id="KW-0378">Hydrolase</keyword>
<comment type="similarity">
    <text evidence="11">Belongs to the glycosyl hydrolase family 6.</text>
</comment>
<feature type="signal peptide" evidence="11">
    <location>
        <begin position="1"/>
        <end position="36"/>
    </location>
</feature>
<evidence type="ECO:0000256" key="4">
    <source>
        <dbReference type="ARBA" id="ARBA00023157"/>
    </source>
</evidence>
<dbReference type="OrthoDB" id="309899at2"/>
<keyword evidence="4" id="KW-1015">Disulfide bond</keyword>
<feature type="binding site" evidence="9">
    <location>
        <position position="242"/>
    </location>
    <ligand>
        <name>substrate</name>
    </ligand>
</feature>
<name>A0A542DVI6_9MICO</name>
<dbReference type="EMBL" id="VFMN01000001">
    <property type="protein sequence ID" value="TQJ07110.1"/>
    <property type="molecule type" value="Genomic_DNA"/>
</dbReference>
<evidence type="ECO:0000256" key="3">
    <source>
        <dbReference type="ARBA" id="ARBA00023001"/>
    </source>
</evidence>
<reference evidence="12 13" key="1">
    <citation type="submission" date="2019-06" db="EMBL/GenBank/DDBJ databases">
        <title>Sequencing the genomes of 1000 actinobacteria strains.</title>
        <authorList>
            <person name="Klenk H.-P."/>
        </authorList>
    </citation>
    <scope>NUCLEOTIDE SEQUENCE [LARGE SCALE GENOMIC DNA]</scope>
    <source>
        <strain evidence="12 13">DSM 18607</strain>
    </source>
</reference>
<evidence type="ECO:0000256" key="11">
    <source>
        <dbReference type="RuleBase" id="RU361186"/>
    </source>
</evidence>
<feature type="binding site" evidence="9">
    <location>
        <position position="272"/>
    </location>
    <ligand>
        <name>substrate</name>
    </ligand>
</feature>
<dbReference type="Pfam" id="PF01341">
    <property type="entry name" value="Glyco_hydro_6"/>
    <property type="match status" value="1"/>
</dbReference>
<sequence>MSRVLLHRPHRPLARAATVAVLATALGLPFVPSVAAAPTAPRPTAAAAVRATVAVRATAGVRPVAAARTGAGVRSVRGVAVAPAPVRPNPLLGRSLYADSQDWSTTQAMRTGSLSAARLARVPQAKWIGPEDQPAWIADYLGRAQAAGRLPSLVLYAVPGRDCGSYSAGGFTTDAQYLAWVRMVRQTIAGRPTVVVVEPDALAQGSCSGRAADTAARVALLAQAVDILTRDATTAVYLDAGHEWWMSAATAASRLVAAHVQKARGFTLDVSNFYATAGEVAYGQKVVAAVRALVPTADPHFVVDTSRNGNGPAPTGPLDWCNPSGRRLGALPGATTGTPGLDGYLWVKHPGESDGACRPGEPGSGQWYGAWADDVLVRTLLTGAVLP</sequence>
<dbReference type="EC" id="3.2.1.-" evidence="11"/>
<dbReference type="PANTHER" id="PTHR34876">
    <property type="match status" value="1"/>
</dbReference>
<evidence type="ECO:0000313" key="13">
    <source>
        <dbReference type="Proteomes" id="UP000317893"/>
    </source>
</evidence>
<feature type="binding site" evidence="9">
    <location>
        <position position="245"/>
    </location>
    <ligand>
        <name>substrate</name>
    </ligand>
</feature>
<feature type="active site" description="Proton acceptor" evidence="8">
    <location>
        <position position="354"/>
    </location>
</feature>
<evidence type="ECO:0000256" key="9">
    <source>
        <dbReference type="PIRSR" id="PIRSR001100-2"/>
    </source>
</evidence>
<feature type="binding site" evidence="9">
    <location>
        <position position="352"/>
    </location>
    <ligand>
        <name>substrate</name>
    </ligand>
</feature>
<dbReference type="Gene3D" id="3.20.20.40">
    <property type="entry name" value="1, 4-beta cellobiohydrolase"/>
    <property type="match status" value="1"/>
</dbReference>
<keyword evidence="5 11" id="KW-0119">Carbohydrate metabolism</keyword>
<keyword evidence="7 11" id="KW-0624">Polysaccharide degradation</keyword>
<evidence type="ECO:0000313" key="12">
    <source>
        <dbReference type="EMBL" id="TQJ07110.1"/>
    </source>
</evidence>
<dbReference type="PRINTS" id="PR00733">
    <property type="entry name" value="GLHYDRLASE6"/>
</dbReference>
<accession>A0A542DVI6</accession>
<dbReference type="GO" id="GO:0030245">
    <property type="term" value="P:cellulose catabolic process"/>
    <property type="evidence" value="ECO:0007669"/>
    <property type="project" value="UniProtKB-KW"/>
</dbReference>
<dbReference type="PANTHER" id="PTHR34876:SF4">
    <property type="entry name" value="1,4-BETA-D-GLUCAN CELLOBIOHYDROLASE C-RELATED"/>
    <property type="match status" value="1"/>
</dbReference>
<feature type="binding site" evidence="9">
    <location>
        <position position="348"/>
    </location>
    <ligand>
        <name>substrate</name>
    </ligand>
</feature>
<comment type="caution">
    <text evidence="12">The sequence shown here is derived from an EMBL/GenBank/DDBJ whole genome shotgun (WGS) entry which is preliminary data.</text>
</comment>